<gene>
    <name evidence="4" type="ORF">M6B38_361480</name>
</gene>
<keyword evidence="1" id="KW-0343">GTPase activation</keyword>
<dbReference type="SMART" id="SM00164">
    <property type="entry name" value="TBC"/>
    <property type="match status" value="1"/>
</dbReference>
<evidence type="ECO:0000256" key="2">
    <source>
        <dbReference type="SAM" id="MobiDB-lite"/>
    </source>
</evidence>
<dbReference type="SUPFAM" id="SSF47923">
    <property type="entry name" value="Ypt/Rab-GAP domain of gyp1p"/>
    <property type="match status" value="2"/>
</dbReference>
<evidence type="ECO:0000256" key="1">
    <source>
        <dbReference type="ARBA" id="ARBA00022468"/>
    </source>
</evidence>
<feature type="domain" description="Rab-GAP TBC" evidence="3">
    <location>
        <begin position="12"/>
        <end position="354"/>
    </location>
</feature>
<proteinExistence type="predicted"/>
<name>A0AAX6GKI3_IRIPA</name>
<sequence>MSAEPSSPPPDPNFSNLRGVRWRMGLGVLPPSPAASIEDLRRVAADSRRRYASLRRRLLVDPHLPKDGTRSPDLTVDNPLSQNPDSTWGRFFRSAELEKTVDQDLSRLYPEHGSYFQTPACQAMLRRILLLWCLRHPEYGYRQGMHELLAPLLYVLHIDIQYFSQIRAVNEDYFNDEFDEMPFPAGDPVSNYRFTKSYSWDLEATNKDDNCHVEGALKVTSTDDLDLETKNLFLLNDAYGAEGELGVVLSERFIEHDAFCMFDSLMSGAHGVIAMADFFAPSPVGSSTGLPPVIEASSALYHLLSIIDSSLHNHLVELGVEPQYFALRWLRVLFGREFSLDDLLLIWDELFSSSNASSMENEADYSFKILCSPRGIFIASMAVSMLLHLRSSLLATEIATSCLQRLLNFPRNIEVKKLIEKAKSWQALAREANISSSSSHNNYRTEISRVHSLPTGLASPKPPNQLLPDSYWEEKWRVMQKEQAVQKNGSSISRGKMKALFGERFRLLRTDSEPSPAKRDAKSSSARRRLLDEFSDVSSKLERNGVPELSNEKDPLPLDMDVGKVSLVGPLDQNITGRTSDCTVDETCLSGENSSVFSTANSPRSMGCDHENDSDKSSATSNSFVADDGLESNRMDEVQNPETSSATIAVTEVGPRDEAPSATISVSEVGSRDEEVKQVIGSKDRKVLSGRFQWLLRFGRGSGEANSDKCSSNVGKACEENPGSSTSDNNSSGDCERMEVGDKKVVGTLKNLGQSMLDNIQVIESVFQQDRGQASKVVGGKGQATAVAALKELRKMSNLLSEM</sequence>
<feature type="region of interest" description="Disordered" evidence="2">
    <location>
        <begin position="702"/>
        <end position="736"/>
    </location>
</feature>
<dbReference type="InterPro" id="IPR000195">
    <property type="entry name" value="Rab-GAP-TBC_dom"/>
</dbReference>
<dbReference type="Gene3D" id="1.10.472.80">
    <property type="entry name" value="Ypt/Rab-GAP domain of gyp1p, domain 3"/>
    <property type="match status" value="1"/>
</dbReference>
<evidence type="ECO:0000259" key="3">
    <source>
        <dbReference type="PROSITE" id="PS50086"/>
    </source>
</evidence>
<feature type="compositionally biased region" description="Low complexity" evidence="2">
    <location>
        <begin position="723"/>
        <end position="733"/>
    </location>
</feature>
<dbReference type="InterPro" id="IPR035969">
    <property type="entry name" value="Rab-GAP_TBC_sf"/>
</dbReference>
<protein>
    <submittedName>
        <fullName evidence="4">TBC1 domain family member 5-like protein B-like</fullName>
    </submittedName>
</protein>
<dbReference type="Gene3D" id="1.10.8.270">
    <property type="entry name" value="putative rabgap domain of human tbc1 domain family member 14 like domains"/>
    <property type="match status" value="1"/>
</dbReference>
<dbReference type="FunFam" id="1.10.472.80:FF:000034">
    <property type="entry name" value="TBC1 domain family member 5"/>
    <property type="match status" value="1"/>
</dbReference>
<reference evidence="4" key="2">
    <citation type="submission" date="2023-04" db="EMBL/GenBank/DDBJ databases">
        <authorList>
            <person name="Bruccoleri R.E."/>
            <person name="Oakeley E.J."/>
            <person name="Faust A.-M."/>
            <person name="Dessus-Babus S."/>
            <person name="Altorfer M."/>
            <person name="Burckhardt D."/>
            <person name="Oertli M."/>
            <person name="Naumann U."/>
            <person name="Petersen F."/>
            <person name="Wong J."/>
        </authorList>
    </citation>
    <scope>NUCLEOTIDE SEQUENCE</scope>
    <source>
        <strain evidence="4">GSM-AAB239-AS_SAM_17_03QT</strain>
        <tissue evidence="4">Leaf</tissue>
    </source>
</reference>
<dbReference type="Pfam" id="PF00566">
    <property type="entry name" value="RabGAP-TBC"/>
    <property type="match status" value="2"/>
</dbReference>
<feature type="compositionally biased region" description="Polar residues" evidence="2">
    <location>
        <begin position="593"/>
        <end position="604"/>
    </location>
</feature>
<evidence type="ECO:0000313" key="5">
    <source>
        <dbReference type="Proteomes" id="UP001140949"/>
    </source>
</evidence>
<evidence type="ECO:0000313" key="4">
    <source>
        <dbReference type="EMBL" id="KAJ6828835.1"/>
    </source>
</evidence>
<dbReference type="AlphaFoldDB" id="A0AAX6GKI3"/>
<dbReference type="PANTHER" id="PTHR22957">
    <property type="entry name" value="TBC1 DOMAIN FAMILY MEMBER GTPASE-ACTIVATING PROTEIN"/>
    <property type="match status" value="1"/>
</dbReference>
<dbReference type="Proteomes" id="UP001140949">
    <property type="component" value="Unassembled WGS sequence"/>
</dbReference>
<feature type="compositionally biased region" description="Basic and acidic residues" evidence="2">
    <location>
        <begin position="607"/>
        <end position="616"/>
    </location>
</feature>
<dbReference type="EMBL" id="JANAVB010018994">
    <property type="protein sequence ID" value="KAJ6828835.1"/>
    <property type="molecule type" value="Genomic_DNA"/>
</dbReference>
<feature type="region of interest" description="Disordered" evidence="2">
    <location>
        <begin position="593"/>
        <end position="672"/>
    </location>
</feature>
<dbReference type="PANTHER" id="PTHR22957:SF337">
    <property type="entry name" value="TBC1 DOMAIN FAMILY MEMBER 5"/>
    <property type="match status" value="1"/>
</dbReference>
<organism evidence="4 5">
    <name type="scientific">Iris pallida</name>
    <name type="common">Sweet iris</name>
    <dbReference type="NCBI Taxonomy" id="29817"/>
    <lineage>
        <taxon>Eukaryota</taxon>
        <taxon>Viridiplantae</taxon>
        <taxon>Streptophyta</taxon>
        <taxon>Embryophyta</taxon>
        <taxon>Tracheophyta</taxon>
        <taxon>Spermatophyta</taxon>
        <taxon>Magnoliopsida</taxon>
        <taxon>Liliopsida</taxon>
        <taxon>Asparagales</taxon>
        <taxon>Iridaceae</taxon>
        <taxon>Iridoideae</taxon>
        <taxon>Irideae</taxon>
        <taxon>Iris</taxon>
    </lineage>
</organism>
<feature type="compositionally biased region" description="Polar residues" evidence="2">
    <location>
        <begin position="704"/>
        <end position="714"/>
    </location>
</feature>
<keyword evidence="5" id="KW-1185">Reference proteome</keyword>
<dbReference type="PROSITE" id="PS50086">
    <property type="entry name" value="TBC_RABGAP"/>
    <property type="match status" value="1"/>
</dbReference>
<dbReference type="GO" id="GO:0005096">
    <property type="term" value="F:GTPase activator activity"/>
    <property type="evidence" value="ECO:0007669"/>
    <property type="project" value="UniProtKB-KW"/>
</dbReference>
<accession>A0AAX6GKI3</accession>
<reference evidence="4" key="1">
    <citation type="journal article" date="2023" name="GigaByte">
        <title>Genome assembly of the bearded iris, Iris pallida Lam.</title>
        <authorList>
            <person name="Bruccoleri R.E."/>
            <person name="Oakeley E.J."/>
            <person name="Faust A.M.E."/>
            <person name="Altorfer M."/>
            <person name="Dessus-Babus S."/>
            <person name="Burckhardt D."/>
            <person name="Oertli M."/>
            <person name="Naumann U."/>
            <person name="Petersen F."/>
            <person name="Wong J."/>
        </authorList>
    </citation>
    <scope>NUCLEOTIDE SEQUENCE</scope>
    <source>
        <strain evidence="4">GSM-AAB239-AS_SAM_17_03QT</strain>
    </source>
</reference>
<comment type="caution">
    <text evidence="4">The sequence shown here is derived from an EMBL/GenBank/DDBJ whole genome shotgun (WGS) entry which is preliminary data.</text>
</comment>